<gene>
    <name evidence="3" type="ORF">MTUNDRAET4_1989</name>
</gene>
<dbReference type="AlphaFoldDB" id="A0A4U8Z0T1"/>
<feature type="region of interest" description="Disordered" evidence="1">
    <location>
        <begin position="141"/>
        <end position="188"/>
    </location>
</feature>
<feature type="domain" description="Transposase DDE" evidence="2">
    <location>
        <begin position="1"/>
        <end position="38"/>
    </location>
</feature>
<name>A0A4U8Z0T1_METTU</name>
<dbReference type="Proteomes" id="UP000294360">
    <property type="component" value="Chromosome"/>
</dbReference>
<dbReference type="InterPro" id="IPR025668">
    <property type="entry name" value="Tnp_DDE_dom"/>
</dbReference>
<protein>
    <recommendedName>
        <fullName evidence="2">Transposase DDE domain-containing protein</fullName>
    </recommendedName>
</protein>
<evidence type="ECO:0000259" key="2">
    <source>
        <dbReference type="Pfam" id="PF13751"/>
    </source>
</evidence>
<feature type="compositionally biased region" description="Basic and acidic residues" evidence="1">
    <location>
        <begin position="147"/>
        <end position="162"/>
    </location>
</feature>
<evidence type="ECO:0000256" key="1">
    <source>
        <dbReference type="SAM" id="MobiDB-lite"/>
    </source>
</evidence>
<dbReference type="EMBL" id="LR536450">
    <property type="protein sequence ID" value="VFU08882.1"/>
    <property type="molecule type" value="Genomic_DNA"/>
</dbReference>
<dbReference type="Pfam" id="PF13751">
    <property type="entry name" value="DDE_Tnp_1_6"/>
    <property type="match status" value="1"/>
</dbReference>
<evidence type="ECO:0000313" key="3">
    <source>
        <dbReference type="EMBL" id="VFU08882.1"/>
    </source>
</evidence>
<proteinExistence type="predicted"/>
<organism evidence="3 4">
    <name type="scientific">Methylocella tundrae</name>
    <dbReference type="NCBI Taxonomy" id="227605"/>
    <lineage>
        <taxon>Bacteria</taxon>
        <taxon>Pseudomonadati</taxon>
        <taxon>Pseudomonadota</taxon>
        <taxon>Alphaproteobacteria</taxon>
        <taxon>Hyphomicrobiales</taxon>
        <taxon>Beijerinckiaceae</taxon>
        <taxon>Methylocella</taxon>
    </lineage>
</organism>
<sequence length="188" mass="20859">MFGIIKSVLGFRQFSMRGLEKVRSEWSLVTMAWNIKRIFAVAPDAPQIEPDPEAPPKPEFVIVRSRDQDRPSLGALFSAQSPWPFGGLVLFGTRQVRLPKSGWTSSQPRALLGVRRRAAEPPFSAPRRPSGHRGVVLVTADAVASTGEEHGEAHRYPADRVVESGPTRGRGRMRSRPSEQGRRRKGRG</sequence>
<dbReference type="KEGG" id="mtun:MTUNDRAET4_1989"/>
<reference evidence="3 4" key="1">
    <citation type="submission" date="2019-03" db="EMBL/GenBank/DDBJ databases">
        <authorList>
            <person name="Kox A.R. M."/>
        </authorList>
    </citation>
    <scope>NUCLEOTIDE SEQUENCE [LARGE SCALE GENOMIC DNA]</scope>
    <source>
        <strain evidence="3">MTUNDRAET4 annotated genome</strain>
    </source>
</reference>
<evidence type="ECO:0000313" key="4">
    <source>
        <dbReference type="Proteomes" id="UP000294360"/>
    </source>
</evidence>
<accession>A0A4U8Z0T1</accession>